<accession>A0A8J4QRR2</accession>
<dbReference type="Gene3D" id="1.10.630.10">
    <property type="entry name" value="Cytochrome P450"/>
    <property type="match status" value="1"/>
</dbReference>
<gene>
    <name evidence="6" type="ORF">CMV_022577</name>
</gene>
<keyword evidence="2" id="KW-0479">Metal-binding</keyword>
<reference evidence="6" key="1">
    <citation type="submission" date="2020-03" db="EMBL/GenBank/DDBJ databases">
        <title>Castanea mollissima Vanexum genome sequencing.</title>
        <authorList>
            <person name="Staton M."/>
        </authorList>
    </citation>
    <scope>NUCLEOTIDE SEQUENCE</scope>
    <source>
        <tissue evidence="6">Leaf</tissue>
    </source>
</reference>
<dbReference type="Pfam" id="PF00067">
    <property type="entry name" value="p450"/>
    <property type="match status" value="1"/>
</dbReference>
<protein>
    <recommendedName>
        <fullName evidence="8">Cytochrome P450</fullName>
    </recommendedName>
</protein>
<dbReference type="GO" id="GO:0004497">
    <property type="term" value="F:monooxygenase activity"/>
    <property type="evidence" value="ECO:0007669"/>
    <property type="project" value="UniProtKB-KW"/>
</dbReference>
<dbReference type="InterPro" id="IPR050651">
    <property type="entry name" value="Plant_Cytochrome_P450_Monoox"/>
</dbReference>
<evidence type="ECO:0000256" key="3">
    <source>
        <dbReference type="ARBA" id="ARBA00023002"/>
    </source>
</evidence>
<name>A0A8J4QRR2_9ROSI</name>
<keyword evidence="7" id="KW-1185">Reference proteome</keyword>
<keyword evidence="3" id="KW-0560">Oxidoreductase</keyword>
<evidence type="ECO:0000256" key="1">
    <source>
        <dbReference type="ARBA" id="ARBA00022617"/>
    </source>
</evidence>
<proteinExistence type="predicted"/>
<dbReference type="InterPro" id="IPR001128">
    <property type="entry name" value="Cyt_P450"/>
</dbReference>
<dbReference type="GO" id="GO:0005506">
    <property type="term" value="F:iron ion binding"/>
    <property type="evidence" value="ECO:0007669"/>
    <property type="project" value="InterPro"/>
</dbReference>
<evidence type="ECO:0008006" key="8">
    <source>
        <dbReference type="Google" id="ProtNLM"/>
    </source>
</evidence>
<dbReference type="Proteomes" id="UP000737018">
    <property type="component" value="Unassembled WGS sequence"/>
</dbReference>
<comment type="caution">
    <text evidence="6">The sequence shown here is derived from an EMBL/GenBank/DDBJ whole genome shotgun (WGS) entry which is preliminary data.</text>
</comment>
<evidence type="ECO:0000256" key="4">
    <source>
        <dbReference type="ARBA" id="ARBA00023004"/>
    </source>
</evidence>
<dbReference type="GO" id="GO:0016705">
    <property type="term" value="F:oxidoreductase activity, acting on paired donors, with incorporation or reduction of molecular oxygen"/>
    <property type="evidence" value="ECO:0007669"/>
    <property type="project" value="InterPro"/>
</dbReference>
<keyword evidence="5" id="KW-0503">Monooxygenase</keyword>
<dbReference type="InterPro" id="IPR036396">
    <property type="entry name" value="Cyt_P450_sf"/>
</dbReference>
<dbReference type="SUPFAM" id="SSF48264">
    <property type="entry name" value="Cytochrome P450"/>
    <property type="match status" value="1"/>
</dbReference>
<evidence type="ECO:0000256" key="5">
    <source>
        <dbReference type="ARBA" id="ARBA00023033"/>
    </source>
</evidence>
<dbReference type="EMBL" id="JRKL02004767">
    <property type="protein sequence ID" value="KAF3951812.1"/>
    <property type="molecule type" value="Genomic_DNA"/>
</dbReference>
<dbReference type="AlphaFoldDB" id="A0A8J4QRR2"/>
<organism evidence="6 7">
    <name type="scientific">Castanea mollissima</name>
    <name type="common">Chinese chestnut</name>
    <dbReference type="NCBI Taxonomy" id="60419"/>
    <lineage>
        <taxon>Eukaryota</taxon>
        <taxon>Viridiplantae</taxon>
        <taxon>Streptophyta</taxon>
        <taxon>Embryophyta</taxon>
        <taxon>Tracheophyta</taxon>
        <taxon>Spermatophyta</taxon>
        <taxon>Magnoliopsida</taxon>
        <taxon>eudicotyledons</taxon>
        <taxon>Gunneridae</taxon>
        <taxon>Pentapetalae</taxon>
        <taxon>rosids</taxon>
        <taxon>fabids</taxon>
        <taxon>Fagales</taxon>
        <taxon>Fagaceae</taxon>
        <taxon>Castanea</taxon>
    </lineage>
</organism>
<dbReference type="PANTHER" id="PTHR47947:SF13">
    <property type="entry name" value="CYTOCHROME P450, FAMILY 81, SUBFAMILY K, POLYPEPTIDE 1-RELATED"/>
    <property type="match status" value="1"/>
</dbReference>
<evidence type="ECO:0000313" key="7">
    <source>
        <dbReference type="Proteomes" id="UP000737018"/>
    </source>
</evidence>
<dbReference type="PANTHER" id="PTHR47947">
    <property type="entry name" value="CYTOCHROME P450 82C3-RELATED"/>
    <property type="match status" value="1"/>
</dbReference>
<evidence type="ECO:0000313" key="6">
    <source>
        <dbReference type="EMBL" id="KAF3951812.1"/>
    </source>
</evidence>
<keyword evidence="1" id="KW-0349">Heme</keyword>
<sequence>MRIVTGKPCVGKEVESMDVGKELLKEFKENFFADLAMNMCDFFPVLRWVGYKGLEKDMIRLQRKRDEVLGRLIDEIKQKKTSSLNNATIVDEETKGTLIETLVHVRESEPEFYSDNVIKSILLTMFVAGTDTTVTTMEWAMSLLLNHPEEMVVYDWLGGRGGGVRFIHYSMHCRDNRTHPP</sequence>
<dbReference type="OrthoDB" id="2789670at2759"/>
<keyword evidence="4" id="KW-0408">Iron</keyword>
<dbReference type="GO" id="GO:0020037">
    <property type="term" value="F:heme binding"/>
    <property type="evidence" value="ECO:0007669"/>
    <property type="project" value="InterPro"/>
</dbReference>
<evidence type="ECO:0000256" key="2">
    <source>
        <dbReference type="ARBA" id="ARBA00022723"/>
    </source>
</evidence>